<evidence type="ECO:0000256" key="5">
    <source>
        <dbReference type="ARBA" id="ARBA00046455"/>
    </source>
</evidence>
<dbReference type="EMBL" id="JAIWYP010000001">
    <property type="protein sequence ID" value="KAH3891217.1"/>
    <property type="molecule type" value="Genomic_DNA"/>
</dbReference>
<evidence type="ECO:0000256" key="4">
    <source>
        <dbReference type="ARBA" id="ARBA00043145"/>
    </source>
</evidence>
<dbReference type="AlphaFoldDB" id="A0A9D4N7I3"/>
<dbReference type="InterPro" id="IPR051207">
    <property type="entry name" value="ComplexI_NDUFA9_subunit"/>
</dbReference>
<name>A0A9D4N7I3_DREPO</name>
<dbReference type="PANTHER" id="PTHR12126:SF11">
    <property type="entry name" value="NADH DEHYDROGENASE [UBIQUINONE] 1 ALPHA SUBCOMPLEX SUBUNIT 9, MITOCHONDRIAL"/>
    <property type="match status" value="1"/>
</dbReference>
<comment type="similarity">
    <text evidence="1">Belongs to the complex I NDUFA9 subunit family.</text>
</comment>
<reference evidence="7" key="2">
    <citation type="submission" date="2020-11" db="EMBL/GenBank/DDBJ databases">
        <authorList>
            <person name="McCartney M.A."/>
            <person name="Auch B."/>
            <person name="Kono T."/>
            <person name="Mallez S."/>
            <person name="Becker A."/>
            <person name="Gohl D.M."/>
            <person name="Silverstein K.A.T."/>
            <person name="Koren S."/>
            <person name="Bechman K.B."/>
            <person name="Herman A."/>
            <person name="Abrahante J.E."/>
            <person name="Garbe J."/>
        </authorList>
    </citation>
    <scope>NUCLEOTIDE SEQUENCE</scope>
    <source>
        <strain evidence="7">Duluth1</strain>
        <tissue evidence="7">Whole animal</tissue>
    </source>
</reference>
<gene>
    <name evidence="7" type="ORF">DPMN_015307</name>
</gene>
<dbReference type="CDD" id="cd05271">
    <property type="entry name" value="NDUFA9_like_SDR_a"/>
    <property type="match status" value="1"/>
</dbReference>
<dbReference type="InterPro" id="IPR036291">
    <property type="entry name" value="NAD(P)-bd_dom_sf"/>
</dbReference>
<comment type="caution">
    <text evidence="7">The sequence shown here is derived from an EMBL/GenBank/DDBJ whole genome shotgun (WGS) entry which is preliminary data.</text>
</comment>
<dbReference type="GO" id="GO:0003824">
    <property type="term" value="F:catalytic activity"/>
    <property type="evidence" value="ECO:0007669"/>
    <property type="project" value="UniProtKB-ARBA"/>
</dbReference>
<sequence>LRVPERLASAFVVKRHQATQPTDINLTNYKRGTGGRSSFSGLVVTVFGCKGTLGYNLANRLGKIGSQVIIPYRGEPSEVRDLKLMGDLGQILFNPIELRDEDSIRKVCQYSSVVINCIGKEYETLNYTYDDVHNKGARLIARIAQESGVQRLIHVSALNAGHRSDGKYRPGGSQWLISKGEGEESVKGEFPNATIIRPAEFIDTNDYFTTYYLGRGRYIRRFRPFRQGTHYPKVIPLHNNGEAIRMPVLVRDVSMGIIAAMRDPSTAGKTYQCVGPHAYKLGDLVKFMVACHGQKFKVESGYGNLINRVAFREKVYHTLKFPYPKCTLDKLERETVSDCLDPSLPTLEDLGVTPENIEDTIYFLLRSYADPSGIFSDHIRARKPPTPDIIFDTLQTQH</sequence>
<dbReference type="GO" id="GO:0005739">
    <property type="term" value="C:mitochondrion"/>
    <property type="evidence" value="ECO:0007669"/>
    <property type="project" value="TreeGrafter"/>
</dbReference>
<dbReference type="Proteomes" id="UP000828390">
    <property type="component" value="Unassembled WGS sequence"/>
</dbReference>
<accession>A0A9D4N7I3</accession>
<feature type="domain" description="NAD(P)-binding" evidence="6">
    <location>
        <begin position="96"/>
        <end position="205"/>
    </location>
</feature>
<evidence type="ECO:0000313" key="8">
    <source>
        <dbReference type="Proteomes" id="UP000828390"/>
    </source>
</evidence>
<comment type="subunit">
    <text evidence="5">Complex I is composed of 45 different subunits. This a component of the hydrophobic protein fraction. Interacts with BLOC1S1. Interacts with SLC2A4. Interacts with CLOCK. Interacts with RAB5IF.</text>
</comment>
<dbReference type="SUPFAM" id="SSF51735">
    <property type="entry name" value="NAD(P)-binding Rossmann-fold domains"/>
    <property type="match status" value="1"/>
</dbReference>
<evidence type="ECO:0000256" key="3">
    <source>
        <dbReference type="ARBA" id="ARBA00042000"/>
    </source>
</evidence>
<evidence type="ECO:0000313" key="7">
    <source>
        <dbReference type="EMBL" id="KAH3891217.1"/>
    </source>
</evidence>
<organism evidence="7 8">
    <name type="scientific">Dreissena polymorpha</name>
    <name type="common">Zebra mussel</name>
    <name type="synonym">Mytilus polymorpha</name>
    <dbReference type="NCBI Taxonomy" id="45954"/>
    <lineage>
        <taxon>Eukaryota</taxon>
        <taxon>Metazoa</taxon>
        <taxon>Spiralia</taxon>
        <taxon>Lophotrochozoa</taxon>
        <taxon>Mollusca</taxon>
        <taxon>Bivalvia</taxon>
        <taxon>Autobranchia</taxon>
        <taxon>Heteroconchia</taxon>
        <taxon>Euheterodonta</taxon>
        <taxon>Imparidentia</taxon>
        <taxon>Neoheterodontei</taxon>
        <taxon>Myida</taxon>
        <taxon>Dreissenoidea</taxon>
        <taxon>Dreissenidae</taxon>
        <taxon>Dreissena</taxon>
    </lineage>
</organism>
<evidence type="ECO:0000259" key="6">
    <source>
        <dbReference type="Pfam" id="PF13460"/>
    </source>
</evidence>
<protein>
    <recommendedName>
        <fullName evidence="2">NADH dehydrogenase [ubiquinone] 1 alpha subcomplex subunit 9, mitochondrial</fullName>
    </recommendedName>
    <alternativeName>
        <fullName evidence="4">Complex I-39kD</fullName>
    </alternativeName>
    <alternativeName>
        <fullName evidence="3">NADH-ubiquinone oxidoreductase 39 kDa subunit</fullName>
    </alternativeName>
</protein>
<dbReference type="Gene3D" id="3.40.50.720">
    <property type="entry name" value="NAD(P)-binding Rossmann-like Domain"/>
    <property type="match status" value="1"/>
</dbReference>
<dbReference type="GO" id="GO:0044877">
    <property type="term" value="F:protein-containing complex binding"/>
    <property type="evidence" value="ECO:0007669"/>
    <property type="project" value="TreeGrafter"/>
</dbReference>
<dbReference type="InterPro" id="IPR016040">
    <property type="entry name" value="NAD(P)-bd_dom"/>
</dbReference>
<feature type="non-terminal residue" evidence="7">
    <location>
        <position position="1"/>
    </location>
</feature>
<proteinExistence type="inferred from homology"/>
<dbReference type="PANTHER" id="PTHR12126">
    <property type="entry name" value="NADH-UBIQUINONE OXIDOREDUCTASE 39 KDA SUBUNIT-RELATED"/>
    <property type="match status" value="1"/>
</dbReference>
<dbReference type="Pfam" id="PF13460">
    <property type="entry name" value="NAD_binding_10"/>
    <property type="match status" value="1"/>
</dbReference>
<reference evidence="7" key="1">
    <citation type="journal article" date="2019" name="bioRxiv">
        <title>The Genome of the Zebra Mussel, Dreissena polymorpha: A Resource for Invasive Species Research.</title>
        <authorList>
            <person name="McCartney M.A."/>
            <person name="Auch B."/>
            <person name="Kono T."/>
            <person name="Mallez S."/>
            <person name="Zhang Y."/>
            <person name="Obille A."/>
            <person name="Becker A."/>
            <person name="Abrahante J.E."/>
            <person name="Garbe J."/>
            <person name="Badalamenti J.P."/>
            <person name="Herman A."/>
            <person name="Mangelson H."/>
            <person name="Liachko I."/>
            <person name="Sullivan S."/>
            <person name="Sone E.D."/>
            <person name="Koren S."/>
            <person name="Silverstein K.A.T."/>
            <person name="Beckman K.B."/>
            <person name="Gohl D.M."/>
        </authorList>
    </citation>
    <scope>NUCLEOTIDE SEQUENCE</scope>
    <source>
        <strain evidence="7">Duluth1</strain>
        <tissue evidence="7">Whole animal</tissue>
    </source>
</reference>
<evidence type="ECO:0000256" key="1">
    <source>
        <dbReference type="ARBA" id="ARBA00038501"/>
    </source>
</evidence>
<keyword evidence="8" id="KW-1185">Reference proteome</keyword>
<evidence type="ECO:0000256" key="2">
    <source>
        <dbReference type="ARBA" id="ARBA00040720"/>
    </source>
</evidence>